<evidence type="ECO:0000313" key="10">
    <source>
        <dbReference type="EMBL" id="MBM7060373.1"/>
    </source>
</evidence>
<proteinExistence type="predicted"/>
<dbReference type="RefSeq" id="WP_204915496.1">
    <property type="nucleotide sequence ID" value="NZ_JAFEUP010000002.1"/>
</dbReference>
<dbReference type="Pfam" id="PF00512">
    <property type="entry name" value="HisKA"/>
    <property type="match status" value="1"/>
</dbReference>
<name>A0ABS2ICH6_9GAMM</name>
<keyword evidence="4" id="KW-0808">Transferase</keyword>
<dbReference type="Proteomes" id="UP000717995">
    <property type="component" value="Unassembled WGS sequence"/>
</dbReference>
<dbReference type="EC" id="2.7.13.3" evidence="2"/>
<keyword evidence="3 6" id="KW-0597">Phosphoprotein</keyword>
<feature type="transmembrane region" description="Helical" evidence="7">
    <location>
        <begin position="132"/>
        <end position="150"/>
    </location>
</feature>
<gene>
    <name evidence="10" type="ORF">JQX08_06615</name>
</gene>
<feature type="modified residue" description="4-aspartylphosphate" evidence="6">
    <location>
        <position position="522"/>
    </location>
</feature>
<dbReference type="SUPFAM" id="SSF47384">
    <property type="entry name" value="Homodimeric domain of signal transducing histidine kinase"/>
    <property type="match status" value="1"/>
</dbReference>
<evidence type="ECO:0000256" key="2">
    <source>
        <dbReference type="ARBA" id="ARBA00012438"/>
    </source>
</evidence>
<evidence type="ECO:0000256" key="5">
    <source>
        <dbReference type="ARBA" id="ARBA00022777"/>
    </source>
</evidence>
<dbReference type="SMART" id="SM00387">
    <property type="entry name" value="HATPase_c"/>
    <property type="match status" value="1"/>
</dbReference>
<organism evidence="10 11">
    <name type="scientific">Zestomonas insulae</name>
    <dbReference type="NCBI Taxonomy" id="2809017"/>
    <lineage>
        <taxon>Bacteria</taxon>
        <taxon>Pseudomonadati</taxon>
        <taxon>Pseudomonadota</taxon>
        <taxon>Gammaproteobacteria</taxon>
        <taxon>Pseudomonadales</taxon>
        <taxon>Pseudomonadaceae</taxon>
        <taxon>Zestomonas</taxon>
    </lineage>
</organism>
<feature type="transmembrane region" description="Helical" evidence="7">
    <location>
        <begin position="48"/>
        <end position="67"/>
    </location>
</feature>
<evidence type="ECO:0000256" key="3">
    <source>
        <dbReference type="ARBA" id="ARBA00022553"/>
    </source>
</evidence>
<dbReference type="SUPFAM" id="SSF52172">
    <property type="entry name" value="CheY-like"/>
    <property type="match status" value="1"/>
</dbReference>
<dbReference type="InterPro" id="IPR004358">
    <property type="entry name" value="Sig_transdc_His_kin-like_C"/>
</dbReference>
<evidence type="ECO:0000256" key="6">
    <source>
        <dbReference type="PROSITE-ProRule" id="PRU00169"/>
    </source>
</evidence>
<comment type="caution">
    <text evidence="10">The sequence shown here is derived from an EMBL/GenBank/DDBJ whole genome shotgun (WGS) entry which is preliminary data.</text>
</comment>
<dbReference type="Pfam" id="PF02518">
    <property type="entry name" value="HATPase_c"/>
    <property type="match status" value="1"/>
</dbReference>
<dbReference type="InterPro" id="IPR001789">
    <property type="entry name" value="Sig_transdc_resp-reg_receiver"/>
</dbReference>
<evidence type="ECO:0000256" key="4">
    <source>
        <dbReference type="ARBA" id="ARBA00022679"/>
    </source>
</evidence>
<evidence type="ECO:0000259" key="9">
    <source>
        <dbReference type="PROSITE" id="PS50110"/>
    </source>
</evidence>
<feature type="domain" description="Histidine kinase" evidence="8">
    <location>
        <begin position="237"/>
        <end position="452"/>
    </location>
</feature>
<feature type="transmembrane region" description="Helical" evidence="7">
    <location>
        <begin position="73"/>
        <end position="95"/>
    </location>
</feature>
<keyword evidence="7" id="KW-0812">Transmembrane</keyword>
<dbReference type="InterPro" id="IPR036890">
    <property type="entry name" value="HATPase_C_sf"/>
</dbReference>
<dbReference type="SUPFAM" id="SSF55874">
    <property type="entry name" value="ATPase domain of HSP90 chaperone/DNA topoisomerase II/histidine kinase"/>
    <property type="match status" value="1"/>
</dbReference>
<dbReference type="PRINTS" id="PR00344">
    <property type="entry name" value="BCTRLSENSOR"/>
</dbReference>
<evidence type="ECO:0000256" key="7">
    <source>
        <dbReference type="SAM" id="Phobius"/>
    </source>
</evidence>
<dbReference type="InterPro" id="IPR005467">
    <property type="entry name" value="His_kinase_dom"/>
</dbReference>
<dbReference type="Gene3D" id="3.40.50.2300">
    <property type="match status" value="1"/>
</dbReference>
<comment type="catalytic activity">
    <reaction evidence="1">
        <text>ATP + protein L-histidine = ADP + protein N-phospho-L-histidine.</text>
        <dbReference type="EC" id="2.7.13.3"/>
    </reaction>
</comment>
<dbReference type="EMBL" id="JAFEUP010000002">
    <property type="protein sequence ID" value="MBM7060373.1"/>
    <property type="molecule type" value="Genomic_DNA"/>
</dbReference>
<accession>A0ABS2ICH6</accession>
<dbReference type="InterPro" id="IPR036097">
    <property type="entry name" value="HisK_dim/P_sf"/>
</dbReference>
<dbReference type="CDD" id="cd00075">
    <property type="entry name" value="HATPase"/>
    <property type="match status" value="1"/>
</dbReference>
<dbReference type="PANTHER" id="PTHR43047:SF9">
    <property type="entry name" value="HISTIDINE KINASE"/>
    <property type="match status" value="1"/>
</dbReference>
<dbReference type="InterPro" id="IPR011006">
    <property type="entry name" value="CheY-like_superfamily"/>
</dbReference>
<protein>
    <recommendedName>
        <fullName evidence="2">histidine kinase</fullName>
        <ecNumber evidence="2">2.7.13.3</ecNumber>
    </recommendedName>
</protein>
<dbReference type="PROSITE" id="PS50110">
    <property type="entry name" value="RESPONSE_REGULATORY"/>
    <property type="match status" value="1"/>
</dbReference>
<reference evidence="10 11" key="1">
    <citation type="submission" date="2021-02" db="EMBL/GenBank/DDBJ databases">
        <authorList>
            <person name="Lee D.-H."/>
        </authorList>
    </citation>
    <scope>NUCLEOTIDE SEQUENCE [LARGE SCALE GENOMIC DNA]</scope>
    <source>
        <strain evidence="10 11">UL073</strain>
    </source>
</reference>
<keyword evidence="5 10" id="KW-0418">Kinase</keyword>
<keyword evidence="7" id="KW-1133">Transmembrane helix</keyword>
<dbReference type="CDD" id="cd00156">
    <property type="entry name" value="REC"/>
    <property type="match status" value="1"/>
</dbReference>
<dbReference type="SMART" id="SM00448">
    <property type="entry name" value="REC"/>
    <property type="match status" value="1"/>
</dbReference>
<keyword evidence="11" id="KW-1185">Reference proteome</keyword>
<evidence type="ECO:0000256" key="1">
    <source>
        <dbReference type="ARBA" id="ARBA00000085"/>
    </source>
</evidence>
<dbReference type="GO" id="GO:0016301">
    <property type="term" value="F:kinase activity"/>
    <property type="evidence" value="ECO:0007669"/>
    <property type="project" value="UniProtKB-KW"/>
</dbReference>
<evidence type="ECO:0000313" key="11">
    <source>
        <dbReference type="Proteomes" id="UP000717995"/>
    </source>
</evidence>
<sequence length="602" mass="66252">MLNSQEAWHQALLSQQRRGHRNLRFSPALEAVYVDYRRQRLTSATRRLLYAIGVPVFIGLLILLDFLSLPGEVARAILPLRLLGIGVSTLAAVYCQLHRDHPGRVELGYVVAYLLYGLTVVAVARVGTQHGVGIFVDGMLIMLMLVYMVLQLTFRQIICASWLLSILYVVFGLMPDGQGGSELEYQVSTLLCITLIGFFSVYRRDHGRRTTWLRFALLDIARQREEEDARRMRLLAAVGHDLRQPLNAMGLYAEHLQEHAGDDEMGDISRRLSASVKQLGCLLQSLLDYTSLSLPGVVQVQPQPVALRPLLERLAAEANTEASRQGLALTLTCESELWVRSDPLLLERILRNLLTNALRHSRATRVWLRTELTGGEVTLEVGDDGRGFSPEEQSRAFEEFQQLERNRPGGERGLGLGLAIVRQLASLLGHPLTLTSALGEGARFTLQLKLCEPLHTANPTLPTVPAGARLDARVLLVEDDQSSREALSGLLTRWGCTVTACASLAEAELQLAAASPQLLISDFRLGNGEDGLQVIEAVRQRIGRQLPAVLITADVSSVLADRCALANVMLFGKPILPVRLLQALAVQIGKRPTTAAQVAAPR</sequence>
<feature type="domain" description="Response regulatory" evidence="9">
    <location>
        <begin position="473"/>
        <end position="588"/>
    </location>
</feature>
<dbReference type="Gene3D" id="3.30.565.10">
    <property type="entry name" value="Histidine kinase-like ATPase, C-terminal domain"/>
    <property type="match status" value="1"/>
</dbReference>
<dbReference type="CDD" id="cd00082">
    <property type="entry name" value="HisKA"/>
    <property type="match status" value="1"/>
</dbReference>
<dbReference type="PANTHER" id="PTHR43047">
    <property type="entry name" value="TWO-COMPONENT HISTIDINE PROTEIN KINASE"/>
    <property type="match status" value="1"/>
</dbReference>
<dbReference type="Pfam" id="PF00072">
    <property type="entry name" value="Response_reg"/>
    <property type="match status" value="1"/>
</dbReference>
<dbReference type="InterPro" id="IPR003661">
    <property type="entry name" value="HisK_dim/P_dom"/>
</dbReference>
<dbReference type="Gene3D" id="1.10.287.130">
    <property type="match status" value="1"/>
</dbReference>
<evidence type="ECO:0000259" key="8">
    <source>
        <dbReference type="PROSITE" id="PS50109"/>
    </source>
</evidence>
<feature type="transmembrane region" description="Helical" evidence="7">
    <location>
        <begin position="157"/>
        <end position="173"/>
    </location>
</feature>
<feature type="transmembrane region" description="Helical" evidence="7">
    <location>
        <begin position="107"/>
        <end position="126"/>
    </location>
</feature>
<feature type="transmembrane region" description="Helical" evidence="7">
    <location>
        <begin position="185"/>
        <end position="202"/>
    </location>
</feature>
<dbReference type="InterPro" id="IPR003594">
    <property type="entry name" value="HATPase_dom"/>
</dbReference>
<dbReference type="PROSITE" id="PS50109">
    <property type="entry name" value="HIS_KIN"/>
    <property type="match status" value="1"/>
</dbReference>
<keyword evidence="7" id="KW-0472">Membrane</keyword>
<dbReference type="SMART" id="SM00388">
    <property type="entry name" value="HisKA"/>
    <property type="match status" value="1"/>
</dbReference>